<accession>A0ABQ6N592</accession>
<feature type="non-terminal residue" evidence="2">
    <location>
        <position position="1"/>
    </location>
</feature>
<evidence type="ECO:0000313" key="3">
    <source>
        <dbReference type="Proteomes" id="UP001165060"/>
    </source>
</evidence>
<feature type="compositionally biased region" description="Low complexity" evidence="1">
    <location>
        <begin position="214"/>
        <end position="226"/>
    </location>
</feature>
<keyword evidence="3" id="KW-1185">Reference proteome</keyword>
<name>A0ABQ6N592_9STRA</name>
<sequence length="549" mass="59663">PSRPPLGTPASLGPRTDVLLSLSGKDSPTAPLPTGEKEPEKQPRPPPAVGSEREANENSLLRAPTPVQEPLRPKKDLIAGLGALATFRPKLVDPCGRHNRQSDPYSISRIQFTAPAGKERACCVADRTVVVHLPAAGARDLLLKHLPLLLLNRLPPPGEPVPAAPEQLDERLPPAYQNLGDGVSLHCFVAAVQPSNRYTIAPARQSLRTSLRNSSFKESARSGSSRSIHKSNSSRRLPSLRRANSLPLYSFHLLVCSPDPETVTFRTISETMHGMLDPLGQTKLHRARFESDAPLPRAGQIEGSISFQSRGENQTELRMTVNTNVTDLAVDSGSPQVKPEVDGESHPSIFKMRTSAKLGVEDLVEAKKNPLAWLEDDPDAKPVERGERQARNSAGEVRMKRGSASDVGTTESLSLKGGRKKRGSASDLAAAAALGASIALNSVRGKIENIRSTFDGADPTWRPVFTSKGGESEWKDKHGILTLFLDGATQLMEVCRRDKEADEERWAHSRELVESGGLPRNGWEVEMLDGIVKWEAGVQGWQRVPNSLT</sequence>
<protein>
    <submittedName>
        <fullName evidence="2">Uncharacterized protein</fullName>
    </submittedName>
</protein>
<reference evidence="2 3" key="1">
    <citation type="journal article" date="2023" name="Commun. Biol.">
        <title>Genome analysis of Parmales, the sister group of diatoms, reveals the evolutionary specialization of diatoms from phago-mixotrophs to photoautotrophs.</title>
        <authorList>
            <person name="Ban H."/>
            <person name="Sato S."/>
            <person name="Yoshikawa S."/>
            <person name="Yamada K."/>
            <person name="Nakamura Y."/>
            <person name="Ichinomiya M."/>
            <person name="Sato N."/>
            <person name="Blanc-Mathieu R."/>
            <person name="Endo H."/>
            <person name="Kuwata A."/>
            <person name="Ogata H."/>
        </authorList>
    </citation>
    <scope>NUCLEOTIDE SEQUENCE [LARGE SCALE GENOMIC DNA]</scope>
</reference>
<dbReference type="EMBL" id="BRYB01002106">
    <property type="protein sequence ID" value="GMI39770.1"/>
    <property type="molecule type" value="Genomic_DNA"/>
</dbReference>
<evidence type="ECO:0000256" key="1">
    <source>
        <dbReference type="SAM" id="MobiDB-lite"/>
    </source>
</evidence>
<dbReference type="Proteomes" id="UP001165060">
    <property type="component" value="Unassembled WGS sequence"/>
</dbReference>
<gene>
    <name evidence="2" type="ORF">TeGR_g6834</name>
</gene>
<feature type="region of interest" description="Disordered" evidence="1">
    <location>
        <begin position="211"/>
        <end position="239"/>
    </location>
</feature>
<feature type="region of interest" description="Disordered" evidence="1">
    <location>
        <begin position="374"/>
        <end position="422"/>
    </location>
</feature>
<organism evidence="2 3">
    <name type="scientific">Tetraparma gracilis</name>
    <dbReference type="NCBI Taxonomy" id="2962635"/>
    <lineage>
        <taxon>Eukaryota</taxon>
        <taxon>Sar</taxon>
        <taxon>Stramenopiles</taxon>
        <taxon>Ochrophyta</taxon>
        <taxon>Bolidophyceae</taxon>
        <taxon>Parmales</taxon>
        <taxon>Triparmaceae</taxon>
        <taxon>Tetraparma</taxon>
    </lineage>
</organism>
<feature type="compositionally biased region" description="Basic and acidic residues" evidence="1">
    <location>
        <begin position="379"/>
        <end position="390"/>
    </location>
</feature>
<proteinExistence type="predicted"/>
<comment type="caution">
    <text evidence="2">The sequence shown here is derived from an EMBL/GenBank/DDBJ whole genome shotgun (WGS) entry which is preliminary data.</text>
</comment>
<feature type="region of interest" description="Disordered" evidence="1">
    <location>
        <begin position="1"/>
        <end position="73"/>
    </location>
</feature>
<feature type="non-terminal residue" evidence="2">
    <location>
        <position position="549"/>
    </location>
</feature>
<evidence type="ECO:0000313" key="2">
    <source>
        <dbReference type="EMBL" id="GMI39770.1"/>
    </source>
</evidence>